<dbReference type="PANTHER" id="PTHR22674">
    <property type="entry name" value="NTPASE, KAP FAMILY P-LOOP DOMAIN-CONTAINING 1"/>
    <property type="match status" value="1"/>
</dbReference>
<evidence type="ECO:0000259" key="2">
    <source>
        <dbReference type="Pfam" id="PF07693"/>
    </source>
</evidence>
<protein>
    <submittedName>
        <fullName evidence="3">KAP family NTPase</fullName>
    </submittedName>
</protein>
<dbReference type="SUPFAM" id="SSF52540">
    <property type="entry name" value="P-loop containing nucleoside triphosphate hydrolases"/>
    <property type="match status" value="1"/>
</dbReference>
<dbReference type="InterPro" id="IPR052754">
    <property type="entry name" value="NTPase_KAP_P-loop"/>
</dbReference>
<evidence type="ECO:0000313" key="4">
    <source>
        <dbReference type="Proteomes" id="UP001555100"/>
    </source>
</evidence>
<dbReference type="RefSeq" id="WP_108252352.1">
    <property type="nucleotide sequence ID" value="NZ_CP028833.1"/>
</dbReference>
<evidence type="ECO:0000256" key="1">
    <source>
        <dbReference type="SAM" id="MobiDB-lite"/>
    </source>
</evidence>
<dbReference type="InterPro" id="IPR011646">
    <property type="entry name" value="KAP_P-loop"/>
</dbReference>
<gene>
    <name evidence="3" type="ORF">V3M73_10385</name>
</gene>
<accession>A0ABV3NEI2</accession>
<dbReference type="Pfam" id="PF07693">
    <property type="entry name" value="KAP_NTPase"/>
    <property type="match status" value="1"/>
</dbReference>
<organism evidence="3 4">
    <name type="scientific">Trueperella pyogenes</name>
    <dbReference type="NCBI Taxonomy" id="1661"/>
    <lineage>
        <taxon>Bacteria</taxon>
        <taxon>Bacillati</taxon>
        <taxon>Actinomycetota</taxon>
        <taxon>Actinomycetes</taxon>
        <taxon>Actinomycetales</taxon>
        <taxon>Actinomycetaceae</taxon>
        <taxon>Trueperella</taxon>
    </lineage>
</organism>
<dbReference type="PANTHER" id="PTHR22674:SF6">
    <property type="entry name" value="NTPASE KAP FAMILY P-LOOP DOMAIN-CONTAINING PROTEIN 1"/>
    <property type="match status" value="1"/>
</dbReference>
<dbReference type="InterPro" id="IPR027417">
    <property type="entry name" value="P-loop_NTPase"/>
</dbReference>
<comment type="caution">
    <text evidence="3">The sequence shown here is derived from an EMBL/GenBank/DDBJ whole genome shotgun (WGS) entry which is preliminary data.</text>
</comment>
<keyword evidence="4" id="KW-1185">Reference proteome</keyword>
<dbReference type="EMBL" id="JBAGNM010000024">
    <property type="protein sequence ID" value="MEW6955423.1"/>
    <property type="molecule type" value="Genomic_DNA"/>
</dbReference>
<name>A0ABV3NEI2_9ACTO</name>
<dbReference type="Gene3D" id="3.40.50.300">
    <property type="entry name" value="P-loop containing nucleotide triphosphate hydrolases"/>
    <property type="match status" value="1"/>
</dbReference>
<dbReference type="Proteomes" id="UP001555100">
    <property type="component" value="Unassembled WGS sequence"/>
</dbReference>
<evidence type="ECO:0000313" key="3">
    <source>
        <dbReference type="EMBL" id="MEW6955423.1"/>
    </source>
</evidence>
<sequence>MNDFAHSPQKLHLDQPITKPSDDKLGRAQSAQNLADYIMQLDASNGIVVGISGPWGSGKTSFVNLMRARFKETACPFIDFNPWMFSNSDPLVSLFLTQLAGELKLKDRKRFKKVIKQLGMYASFLKPASKLAPSIGLAIFGEIAAPAIGTVTQNISIKNSVSELRQDITNELKRLDQPLIVFLDDIDRLSTSEIREIFKLVRLTASFPNVIYLLAFDRERVEDALSENGIPGRAFLEKILQINYDLPTSPRKALQDQLLDELNSHLELFERIKIDEDRWIDVFFEIIAPLITNVRDIRRYIVSLQPSLTNFGLQLNLVDLLAMEAVRVFRPTLFSDLTQNRDTLTAQHRLTEKEAKEQLDALTEKHPKDKSVLQGIFNQIFPYAASIVTKSFPYELSPKEWKMAHRLANNHFLNFYLDSVSPAELATFKYAEEAFSLMEDYESFSEYLSALPVTQLEDVVKDLRSFESRYTANMAISASIALLNLVPVMNEQPRTGTFLPGHPIITVRYIVDALIRQIASEEQRETIVSEIIKKIETYSSQLSLILTVGYQPSRDDRLISEPFAEELMDRFVERVIKAEPAKPEDEWDLWRVYDRVRERSNTDVVGSLRSPALQIAIIRSVRGTSHSWSLGSRTVSSTNGLAWKELIGFFGSEQAIRDVVCNVRSTLGDDEVLQLADEYLSGRREPAE</sequence>
<feature type="region of interest" description="Disordered" evidence="1">
    <location>
        <begin position="1"/>
        <end position="24"/>
    </location>
</feature>
<reference evidence="3 4" key="1">
    <citation type="submission" date="2024-01" db="EMBL/GenBank/DDBJ databases">
        <title>Genomic analysis and antimicrobial resistance profiles of Trueperella pyogenes isolated from domestic and wild animals.</title>
        <authorList>
            <person name="Magossi G."/>
            <person name="Gzyl K.E."/>
            <person name="Holman D.B."/>
            <person name="Amat S."/>
        </authorList>
    </citation>
    <scope>NUCLEOTIDE SEQUENCE [LARGE SCALE GENOMIC DNA]</scope>
    <source>
        <strain evidence="3 4">1494</strain>
    </source>
</reference>
<proteinExistence type="predicted"/>
<feature type="domain" description="KAP NTPase" evidence="2">
    <location>
        <begin position="28"/>
        <end position="304"/>
    </location>
</feature>